<reference evidence="1 2" key="1">
    <citation type="submission" date="2015-01" db="EMBL/GenBank/DDBJ databases">
        <title>Evolution of Trichinella species and genotypes.</title>
        <authorList>
            <person name="Korhonen P.K."/>
            <person name="Edoardo P."/>
            <person name="Giuseppe L.R."/>
            <person name="Gasser R.B."/>
        </authorList>
    </citation>
    <scope>NUCLEOTIDE SEQUENCE [LARGE SCALE GENOMIC DNA]</scope>
    <source>
        <strain evidence="1">ISS37</strain>
    </source>
</reference>
<comment type="caution">
    <text evidence="1">The sequence shown here is derived from an EMBL/GenBank/DDBJ whole genome shotgun (WGS) entry which is preliminary data.</text>
</comment>
<dbReference type="EMBL" id="JYDL01000115">
    <property type="protein sequence ID" value="KRX16066.1"/>
    <property type="molecule type" value="Genomic_DNA"/>
</dbReference>
<evidence type="ECO:0000313" key="2">
    <source>
        <dbReference type="Proteomes" id="UP000054630"/>
    </source>
</evidence>
<proteinExistence type="predicted"/>
<organism evidence="1 2">
    <name type="scientific">Trichinella nelsoni</name>
    <dbReference type="NCBI Taxonomy" id="6336"/>
    <lineage>
        <taxon>Eukaryota</taxon>
        <taxon>Metazoa</taxon>
        <taxon>Ecdysozoa</taxon>
        <taxon>Nematoda</taxon>
        <taxon>Enoplea</taxon>
        <taxon>Dorylaimia</taxon>
        <taxon>Trichinellida</taxon>
        <taxon>Trichinellidae</taxon>
        <taxon>Trichinella</taxon>
    </lineage>
</organism>
<dbReference type="OrthoDB" id="5918590at2759"/>
<evidence type="ECO:0000313" key="1">
    <source>
        <dbReference type="EMBL" id="KRX16066.1"/>
    </source>
</evidence>
<gene>
    <name evidence="1" type="ORF">T07_6396</name>
</gene>
<dbReference type="Proteomes" id="UP000054630">
    <property type="component" value="Unassembled WGS sequence"/>
</dbReference>
<keyword evidence="2" id="KW-1185">Reference proteome</keyword>
<accession>A0A0V0RNP1</accession>
<name>A0A0V0RNP1_9BILA</name>
<protein>
    <submittedName>
        <fullName evidence="1">Uncharacterized protein</fullName>
    </submittedName>
</protein>
<dbReference type="AlphaFoldDB" id="A0A0V0RNP1"/>
<sequence length="97" mass="10489">MVQPFLRSVARQAGHEVDVSDSLLIFDHQNSVPEARTLWLTGASSSASLRHLLQLPVQLLSGVINEADALRRNCQATSNASVKLNGLGGASLNIWRL</sequence>